<evidence type="ECO:0000313" key="1">
    <source>
        <dbReference type="EMBL" id="KAJ8704946.1"/>
    </source>
</evidence>
<name>A0ACC2Q079_9NEOP</name>
<sequence>MKCCLKNCRNNTKVKKQPGGSSDWVTFHLIPKDQKLRAAWLQALSIPNWMTLNGAAICSDHFKEDDFFLTKQGIRRVKKGVVPFVEGECSIPAPLRACRVCLSIDLKMYQLRDTALAKCYLNIVGIPPKADLRNRLPMGICWECTARLESAASFKAKALFTEALLREHLENNAELNITDIQNYQRDHKNLKPSMAVQEVFKFNSNDFEEHAPNSIKSEAIGIPHNEEIEIEVQNLVTETITIKDESKNVIIEEICPTSDVKTEIDLLPITEINIANNQIDFEELIEKDSCVVKEKVFVNENKVSLDNIVLFKSEAVKGTANLTDEISLDNVDKNISDADDDIASVMDFNDDVVSIGDDDEDEDVKVTNERVKTVKKKKERNKKKEQSVKRKGTKRTYDDVVIWVKGKRPKKPTKTPYVKPCIPIDENIFTVKTLNHEDLRREVLERKEGDQYKLARHKCNVCYKGFPTAEKQARHMVKHSEESGPIKCNICYGRMKRSRDLRAHMKRQHSSEYSCNLCPLVTRCRNVALGHVKYHEGNKYECPQCSVVFEKKTTLLNHLRLKHMSSFVCELCGYTFVSKAGVEVHKRMRHKLFDKNTEFKGQYCEVCDVKFLNDKAYNKHLLLSSKHISEDDPNRISNDPSIKQRRLSCYWQNDRRFTRRPVIHRKDPNSAPAGNKPVTCEQCGGVLESFRAYVAHFRYYHPGLKRTQFGNNIAPYMCEHCGKFFWNTTTLSCHMWVHTGQKRFQCDHCNKSFTMKSNLAGHMRQHDPGVRRTYDCRVCGKQFTFSYNRTRHMFVHTGLRPYKCDACEKTFRTKGELQSHIDYVHLKKPRPKRIRRKTKKCEIPSLEY</sequence>
<dbReference type="Proteomes" id="UP001231649">
    <property type="component" value="Chromosome 30"/>
</dbReference>
<comment type="caution">
    <text evidence="1">The sequence shown here is derived from an EMBL/GenBank/DDBJ whole genome shotgun (WGS) entry which is preliminary data.</text>
</comment>
<dbReference type="EMBL" id="CM056806">
    <property type="protein sequence ID" value="KAJ8704946.1"/>
    <property type="molecule type" value="Genomic_DNA"/>
</dbReference>
<gene>
    <name evidence="1" type="ORF">PYW08_012266</name>
</gene>
<organism evidence="1 2">
    <name type="scientific">Mythimna loreyi</name>
    <dbReference type="NCBI Taxonomy" id="667449"/>
    <lineage>
        <taxon>Eukaryota</taxon>
        <taxon>Metazoa</taxon>
        <taxon>Ecdysozoa</taxon>
        <taxon>Arthropoda</taxon>
        <taxon>Hexapoda</taxon>
        <taxon>Insecta</taxon>
        <taxon>Pterygota</taxon>
        <taxon>Neoptera</taxon>
        <taxon>Endopterygota</taxon>
        <taxon>Lepidoptera</taxon>
        <taxon>Glossata</taxon>
        <taxon>Ditrysia</taxon>
        <taxon>Noctuoidea</taxon>
        <taxon>Noctuidae</taxon>
        <taxon>Noctuinae</taxon>
        <taxon>Hadenini</taxon>
        <taxon>Mythimna</taxon>
    </lineage>
</organism>
<proteinExistence type="predicted"/>
<evidence type="ECO:0000313" key="2">
    <source>
        <dbReference type="Proteomes" id="UP001231649"/>
    </source>
</evidence>
<protein>
    <submittedName>
        <fullName evidence="1">Uncharacterized protein</fullName>
    </submittedName>
</protein>
<accession>A0ACC2Q079</accession>
<keyword evidence="2" id="KW-1185">Reference proteome</keyword>
<reference evidence="1" key="1">
    <citation type="submission" date="2023-03" db="EMBL/GenBank/DDBJ databases">
        <title>Chromosome-level genomes of two armyworms, Mythimna separata and Mythimna loreyi, provide insights into the biosynthesis and reception of sex pheromones.</title>
        <authorList>
            <person name="Zhao H."/>
        </authorList>
    </citation>
    <scope>NUCLEOTIDE SEQUENCE</scope>
    <source>
        <strain evidence="1">BeijingLab</strain>
    </source>
</reference>